<dbReference type="GO" id="GO:0005737">
    <property type="term" value="C:cytoplasm"/>
    <property type="evidence" value="ECO:0007669"/>
    <property type="project" value="TreeGrafter"/>
</dbReference>
<dbReference type="SUPFAM" id="SSF53720">
    <property type="entry name" value="ALDH-like"/>
    <property type="match status" value="1"/>
</dbReference>
<dbReference type="EMBL" id="CP045910">
    <property type="protein sequence ID" value="QQP31539.1"/>
    <property type="molecule type" value="Genomic_DNA"/>
</dbReference>
<dbReference type="PANTHER" id="PTHR43570:SF16">
    <property type="entry name" value="ALDEHYDE DEHYDROGENASE TYPE III, ISOFORM Q"/>
    <property type="match status" value="1"/>
</dbReference>
<dbReference type="PANTHER" id="PTHR43570">
    <property type="entry name" value="ALDEHYDE DEHYDROGENASE"/>
    <property type="match status" value="1"/>
</dbReference>
<evidence type="ECO:0000256" key="4">
    <source>
        <dbReference type="RuleBase" id="RU003345"/>
    </source>
</evidence>
<feature type="domain" description="Aldehyde dehydrogenase" evidence="5">
    <location>
        <begin position="5"/>
        <end position="151"/>
    </location>
</feature>
<dbReference type="Gene3D" id="3.40.309.10">
    <property type="entry name" value="Aldehyde Dehydrogenase, Chain A, domain 2"/>
    <property type="match status" value="1"/>
</dbReference>
<dbReference type="InterPro" id="IPR016163">
    <property type="entry name" value="Ald_DH_C"/>
</dbReference>
<organism evidence="6 7">
    <name type="scientific">Caligus rogercresseyi</name>
    <name type="common">Sea louse</name>
    <dbReference type="NCBI Taxonomy" id="217165"/>
    <lineage>
        <taxon>Eukaryota</taxon>
        <taxon>Metazoa</taxon>
        <taxon>Ecdysozoa</taxon>
        <taxon>Arthropoda</taxon>
        <taxon>Crustacea</taxon>
        <taxon>Multicrustacea</taxon>
        <taxon>Hexanauplia</taxon>
        <taxon>Copepoda</taxon>
        <taxon>Siphonostomatoida</taxon>
        <taxon>Caligidae</taxon>
        <taxon>Caligus</taxon>
    </lineage>
</organism>
<evidence type="ECO:0000256" key="3">
    <source>
        <dbReference type="PROSITE-ProRule" id="PRU10007"/>
    </source>
</evidence>
<feature type="non-terminal residue" evidence="6">
    <location>
        <position position="164"/>
    </location>
</feature>
<evidence type="ECO:0000256" key="1">
    <source>
        <dbReference type="ARBA" id="ARBA00009986"/>
    </source>
</evidence>
<gene>
    <name evidence="6" type="ORF">FKW44_025165</name>
</gene>
<dbReference type="InterPro" id="IPR015590">
    <property type="entry name" value="Aldehyde_DH_dom"/>
</dbReference>
<dbReference type="PROSITE" id="PS00687">
    <property type="entry name" value="ALDEHYDE_DEHYDR_GLU"/>
    <property type="match status" value="1"/>
</dbReference>
<accession>A0A7T8GLD0</accession>
<feature type="non-terminal residue" evidence="6">
    <location>
        <position position="1"/>
    </location>
</feature>
<evidence type="ECO:0000256" key="2">
    <source>
        <dbReference type="ARBA" id="ARBA00023002"/>
    </source>
</evidence>
<dbReference type="Proteomes" id="UP000595437">
    <property type="component" value="Chromosome 21"/>
</dbReference>
<keyword evidence="2 4" id="KW-0560">Oxidoreductase</keyword>
<dbReference type="Pfam" id="PF00171">
    <property type="entry name" value="Aldedh"/>
    <property type="match status" value="1"/>
</dbReference>
<proteinExistence type="inferred from homology"/>
<dbReference type="AlphaFoldDB" id="A0A7T8GLD0"/>
<dbReference type="OrthoDB" id="440325at2759"/>
<feature type="active site" evidence="3">
    <location>
        <position position="91"/>
    </location>
</feature>
<dbReference type="Gene3D" id="3.40.605.10">
    <property type="entry name" value="Aldehyde Dehydrogenase, Chain A, domain 1"/>
    <property type="match status" value="1"/>
</dbReference>
<sequence>LTLTPLVGAIAAGNCALLKPSELSNAVSLALKDILPQYIDETCFKIVLGGVPETQALLRVRFDYIFFTGSTGVGRVIAAAAAKHLTPCTLELGGKSPVYVHDDLSESKRRTVVKRILWGKMANAGQTCVAPDYLLVHKSAKNQLTGLIKDVYNEFYNDKQNEFK</sequence>
<evidence type="ECO:0000259" key="5">
    <source>
        <dbReference type="Pfam" id="PF00171"/>
    </source>
</evidence>
<dbReference type="InterPro" id="IPR016161">
    <property type="entry name" value="Ald_DH/histidinol_DH"/>
</dbReference>
<dbReference type="GO" id="GO:0004029">
    <property type="term" value="F:aldehyde dehydrogenase (NAD+) activity"/>
    <property type="evidence" value="ECO:0007669"/>
    <property type="project" value="TreeGrafter"/>
</dbReference>
<dbReference type="InterPro" id="IPR029510">
    <property type="entry name" value="Ald_DH_CS_GLU"/>
</dbReference>
<dbReference type="GO" id="GO:0006081">
    <property type="term" value="P:aldehyde metabolic process"/>
    <property type="evidence" value="ECO:0007669"/>
    <property type="project" value="InterPro"/>
</dbReference>
<dbReference type="InterPro" id="IPR016162">
    <property type="entry name" value="Ald_DH_N"/>
</dbReference>
<protein>
    <submittedName>
        <fullName evidence="6">Fatty aldehyde dehydrogenaselike</fullName>
    </submittedName>
</protein>
<evidence type="ECO:0000313" key="7">
    <source>
        <dbReference type="Proteomes" id="UP000595437"/>
    </source>
</evidence>
<comment type="similarity">
    <text evidence="1 4">Belongs to the aldehyde dehydrogenase family.</text>
</comment>
<dbReference type="InterPro" id="IPR012394">
    <property type="entry name" value="Aldehyde_DH_NAD(P)"/>
</dbReference>
<name>A0A7T8GLD0_CALRO</name>
<evidence type="ECO:0000313" key="6">
    <source>
        <dbReference type="EMBL" id="QQP31539.1"/>
    </source>
</evidence>
<keyword evidence="7" id="KW-1185">Reference proteome</keyword>
<reference evidence="7" key="1">
    <citation type="submission" date="2021-01" db="EMBL/GenBank/DDBJ databases">
        <title>Caligus Genome Assembly.</title>
        <authorList>
            <person name="Gallardo-Escarate C."/>
        </authorList>
    </citation>
    <scope>NUCLEOTIDE SEQUENCE [LARGE SCALE GENOMIC DNA]</scope>
</reference>